<name>A0A0P9HJ32_9CHLR</name>
<dbReference type="EMBL" id="LJCR01000002">
    <property type="protein sequence ID" value="KPV55016.1"/>
    <property type="molecule type" value="Genomic_DNA"/>
</dbReference>
<gene>
    <name evidence="1" type="ORF">SE17_00335</name>
</gene>
<dbReference type="Proteomes" id="UP000050509">
    <property type="component" value="Unassembled WGS sequence"/>
</dbReference>
<evidence type="ECO:0000313" key="2">
    <source>
        <dbReference type="Proteomes" id="UP000050509"/>
    </source>
</evidence>
<proteinExistence type="predicted"/>
<comment type="caution">
    <text evidence="1">The sequence shown here is derived from an EMBL/GenBank/DDBJ whole genome shotgun (WGS) entry which is preliminary data.</text>
</comment>
<accession>A0A0P9HJ32</accession>
<reference evidence="1 2" key="1">
    <citation type="submission" date="2015-09" db="EMBL/GenBank/DDBJ databases">
        <title>Draft genome sequence of Kouleothrix aurantiaca JCM 19913.</title>
        <authorList>
            <person name="Hemp J."/>
        </authorList>
    </citation>
    <scope>NUCLEOTIDE SEQUENCE [LARGE SCALE GENOMIC DNA]</scope>
    <source>
        <strain evidence="1 2">COM-B</strain>
    </source>
</reference>
<organism evidence="1 2">
    <name type="scientific">Kouleothrix aurantiaca</name>
    <dbReference type="NCBI Taxonomy" id="186479"/>
    <lineage>
        <taxon>Bacteria</taxon>
        <taxon>Bacillati</taxon>
        <taxon>Chloroflexota</taxon>
        <taxon>Chloroflexia</taxon>
        <taxon>Chloroflexales</taxon>
        <taxon>Roseiflexineae</taxon>
        <taxon>Roseiflexaceae</taxon>
        <taxon>Kouleothrix</taxon>
    </lineage>
</organism>
<sequence length="165" mass="17921">MGEGARFSVGATVEDVAIDVGRLPTAVGSPDDAETPAVGAPLPDTDVEVVLHATSAKSAIAIVSPRRIVVLPSRLYVQYCRSVIDFIRNLPSTQALRDANCEFVPQRPVVYCKRAGVQKNPDIIDLRPSDRVKSVAFASYVWDLRQHVNPQPMTSRALPKSLASR</sequence>
<keyword evidence="2" id="KW-1185">Reference proteome</keyword>
<dbReference type="AlphaFoldDB" id="A0A0P9HJ32"/>
<evidence type="ECO:0000313" key="1">
    <source>
        <dbReference type="EMBL" id="KPV55016.1"/>
    </source>
</evidence>
<protein>
    <submittedName>
        <fullName evidence="1">Uncharacterized protein</fullName>
    </submittedName>
</protein>